<dbReference type="GO" id="GO:0008757">
    <property type="term" value="F:S-adenosylmethionine-dependent methyltransferase activity"/>
    <property type="evidence" value="ECO:0007669"/>
    <property type="project" value="InterPro"/>
</dbReference>
<accession>A0A1U7ZKP4</accession>
<organism evidence="3 4">
    <name type="scientific">Nelumbo nucifera</name>
    <name type="common">Sacred lotus</name>
    <dbReference type="NCBI Taxonomy" id="4432"/>
    <lineage>
        <taxon>Eukaryota</taxon>
        <taxon>Viridiplantae</taxon>
        <taxon>Streptophyta</taxon>
        <taxon>Embryophyta</taxon>
        <taxon>Tracheophyta</taxon>
        <taxon>Spermatophyta</taxon>
        <taxon>Magnoliopsida</taxon>
        <taxon>Proteales</taxon>
        <taxon>Nelumbonaceae</taxon>
        <taxon>Nelumbo</taxon>
    </lineage>
</organism>
<protein>
    <submittedName>
        <fullName evidence="4">Uncharacterized protein LOC104593885</fullName>
    </submittedName>
</protein>
<keyword evidence="3" id="KW-1185">Reference proteome</keyword>
<evidence type="ECO:0000256" key="1">
    <source>
        <dbReference type="SAM" id="Phobius"/>
    </source>
</evidence>
<gene>
    <name evidence="4" type="primary">LOC104593885</name>
</gene>
<dbReference type="Gene3D" id="3.40.50.150">
    <property type="entry name" value="Vaccinia Virus protein VP39"/>
    <property type="match status" value="1"/>
</dbReference>
<dbReference type="OMA" id="VHSMHIL"/>
<dbReference type="SUPFAM" id="SSF53335">
    <property type="entry name" value="S-adenosyl-L-methionine-dependent methyltransferases"/>
    <property type="match status" value="1"/>
</dbReference>
<dbReference type="KEGG" id="nnu:104593885"/>
<evidence type="ECO:0000259" key="2">
    <source>
        <dbReference type="Pfam" id="PF08241"/>
    </source>
</evidence>
<keyword evidence="1" id="KW-0472">Membrane</keyword>
<dbReference type="Proteomes" id="UP000189703">
    <property type="component" value="Unplaced"/>
</dbReference>
<name>A0A1U7ZKP4_NELNU</name>
<dbReference type="InterPro" id="IPR029063">
    <property type="entry name" value="SAM-dependent_MTases_sf"/>
</dbReference>
<feature type="domain" description="Methyltransferase type 11" evidence="2">
    <location>
        <begin position="296"/>
        <end position="390"/>
    </location>
</feature>
<dbReference type="Pfam" id="PF08241">
    <property type="entry name" value="Methyltransf_11"/>
    <property type="match status" value="1"/>
</dbReference>
<keyword evidence="1" id="KW-0812">Transmembrane</keyword>
<dbReference type="AlphaFoldDB" id="A0A1U7ZKP4"/>
<dbReference type="InterPro" id="IPR053223">
    <property type="entry name" value="Prob_Methyltransferase"/>
</dbReference>
<dbReference type="PANTHER" id="PTHR44067:SF10">
    <property type="entry name" value="S-ADENOSYL-L-METHIONINE-DEPENDENT METHYLTRANSFERASE SUPERFAMILY PROTEIN"/>
    <property type="match status" value="1"/>
</dbReference>
<feature type="transmembrane region" description="Helical" evidence="1">
    <location>
        <begin position="26"/>
        <end position="46"/>
    </location>
</feature>
<sequence>MGMGGGMDDYPRKPHQQNQNKTRLKIFLLVIFTNLLTIYIFTGSSFNLSLSDHTHHPSLWELDPKALLQELNSTQAHLASSNTRIAQLHRQLISANSLLETLLSELGGRLQEPTEPVKPSGFSSVQLSGELKLAISPHKLPLGYAPRVGSDEVFPPVGAACLQFLDELKQYMTYDVGGECPVDDVFAQRLMLKGCEPLPRRRCHPKSPVGYVDPTPHPESLWATPADTSIIWDPYSCKSYKCLIDRKRSKGHYDCKDCFDLEGREKSRWIVDNGGLDYGIDEVLRAKPPGTIRIGLDIGGGTGTFAARMRERNITIITTSINLDGPFNSFIALRGLIPLHLTVSQRLPFFEGTLDIVHSMHVLSNWIPDAMLEFTLYDIYRVLRPGGLFWLDRFFCLGSQLNATYIPMIDRIGFRKLRWNSGRKLDRGIEMNEWYFSAVLEKPMT</sequence>
<proteinExistence type="predicted"/>
<dbReference type="GeneID" id="104593885"/>
<dbReference type="CDD" id="cd02440">
    <property type="entry name" value="AdoMet_MTases"/>
    <property type="match status" value="1"/>
</dbReference>
<dbReference type="RefSeq" id="XP_010252251.1">
    <property type="nucleotide sequence ID" value="XM_010253949.2"/>
</dbReference>
<dbReference type="eggNOG" id="ENOG502QRJP">
    <property type="taxonomic scope" value="Eukaryota"/>
</dbReference>
<dbReference type="OrthoDB" id="2013972at2759"/>
<dbReference type="InParanoid" id="A0A1U7ZKP4"/>
<evidence type="ECO:0000313" key="4">
    <source>
        <dbReference type="RefSeq" id="XP_010252251.1"/>
    </source>
</evidence>
<dbReference type="InterPro" id="IPR013216">
    <property type="entry name" value="Methyltransf_11"/>
</dbReference>
<keyword evidence="1" id="KW-1133">Transmembrane helix</keyword>
<reference evidence="4" key="1">
    <citation type="submission" date="2025-08" db="UniProtKB">
        <authorList>
            <consortium name="RefSeq"/>
        </authorList>
    </citation>
    <scope>IDENTIFICATION</scope>
</reference>
<dbReference type="PANTHER" id="PTHR44067">
    <property type="entry name" value="S-ADENOSYL-L-METHIONINE-DEPENDENT METHYLTRANSFERASE SUPERFAMILY PROTEIN-RELATED"/>
    <property type="match status" value="1"/>
</dbReference>
<evidence type="ECO:0000313" key="3">
    <source>
        <dbReference type="Proteomes" id="UP000189703"/>
    </source>
</evidence>